<reference evidence="1 2" key="1">
    <citation type="journal article" date="2022" name="Allergy">
        <title>Genome assembly and annotation of Periplaneta americana reveal a comprehensive cockroach allergen profile.</title>
        <authorList>
            <person name="Wang L."/>
            <person name="Xiong Q."/>
            <person name="Saelim N."/>
            <person name="Wang L."/>
            <person name="Nong W."/>
            <person name="Wan A.T."/>
            <person name="Shi M."/>
            <person name="Liu X."/>
            <person name="Cao Q."/>
            <person name="Hui J.H.L."/>
            <person name="Sookrung N."/>
            <person name="Leung T.F."/>
            <person name="Tungtrongchitr A."/>
            <person name="Tsui S.K.W."/>
        </authorList>
    </citation>
    <scope>NUCLEOTIDE SEQUENCE [LARGE SCALE GENOMIC DNA]</scope>
    <source>
        <strain evidence="1">PWHHKU_190912</strain>
    </source>
</reference>
<protein>
    <submittedName>
        <fullName evidence="1">Uncharacterized protein</fullName>
    </submittedName>
</protein>
<gene>
    <name evidence="1" type="ORF">ANN_04052</name>
</gene>
<comment type="caution">
    <text evidence="1">The sequence shown here is derived from an EMBL/GenBank/DDBJ whole genome shotgun (WGS) entry which is preliminary data.</text>
</comment>
<evidence type="ECO:0000313" key="2">
    <source>
        <dbReference type="Proteomes" id="UP001148838"/>
    </source>
</evidence>
<proteinExistence type="predicted"/>
<dbReference type="EMBL" id="JAJSOF020000013">
    <property type="protein sequence ID" value="KAJ4442466.1"/>
    <property type="molecule type" value="Genomic_DNA"/>
</dbReference>
<dbReference type="Proteomes" id="UP001148838">
    <property type="component" value="Unassembled WGS sequence"/>
</dbReference>
<name>A0ABQ8T7I8_PERAM</name>
<organism evidence="1 2">
    <name type="scientific">Periplaneta americana</name>
    <name type="common">American cockroach</name>
    <name type="synonym">Blatta americana</name>
    <dbReference type="NCBI Taxonomy" id="6978"/>
    <lineage>
        <taxon>Eukaryota</taxon>
        <taxon>Metazoa</taxon>
        <taxon>Ecdysozoa</taxon>
        <taxon>Arthropoda</taxon>
        <taxon>Hexapoda</taxon>
        <taxon>Insecta</taxon>
        <taxon>Pterygota</taxon>
        <taxon>Neoptera</taxon>
        <taxon>Polyneoptera</taxon>
        <taxon>Dictyoptera</taxon>
        <taxon>Blattodea</taxon>
        <taxon>Blattoidea</taxon>
        <taxon>Blattidae</taxon>
        <taxon>Blattinae</taxon>
        <taxon>Periplaneta</taxon>
    </lineage>
</organism>
<accession>A0ABQ8T7I8</accession>
<evidence type="ECO:0000313" key="1">
    <source>
        <dbReference type="EMBL" id="KAJ4442466.1"/>
    </source>
</evidence>
<sequence>MCYDLLEPVQNENLMDILFSDEATFHVCGKVHRHNSRIWTYEQPHETSEWERGKPKGNSAFCRIDNTIDGPDALFRDNVVTIGKPETWIQFCEFRVKTKMKRSRRACVNSLDSFCYVCGEFTAKSQRRPLSAGIFPISVVLSHGFERDVQLVRPDRALSNEAIVNPSYCPYIQV</sequence>
<keyword evidence="2" id="KW-1185">Reference proteome</keyword>